<proteinExistence type="predicted"/>
<sequence>MHLRYRGVDYETETQNLDMTEEVIGRYRGAVVKRHVAKNAPAQGRASGLVYRGARVK</sequence>
<dbReference type="Proteomes" id="UP000191901">
    <property type="component" value="Chromosome"/>
</dbReference>
<keyword evidence="2" id="KW-1185">Reference proteome</keyword>
<dbReference type="EMBL" id="CP021983">
    <property type="protein sequence ID" value="ASC71532.1"/>
    <property type="molecule type" value="Genomic_DNA"/>
</dbReference>
<dbReference type="Pfam" id="PF14105">
    <property type="entry name" value="DUF4278"/>
    <property type="match status" value="1"/>
</dbReference>
<organism evidence="1 2">
    <name type="scientific">Halomicronema hongdechloris C2206</name>
    <dbReference type="NCBI Taxonomy" id="1641165"/>
    <lineage>
        <taxon>Bacteria</taxon>
        <taxon>Bacillati</taxon>
        <taxon>Cyanobacteriota</taxon>
        <taxon>Cyanophyceae</taxon>
        <taxon>Nodosilineales</taxon>
        <taxon>Nodosilineaceae</taxon>
        <taxon>Halomicronema</taxon>
    </lineage>
</organism>
<evidence type="ECO:0000313" key="2">
    <source>
        <dbReference type="Proteomes" id="UP000191901"/>
    </source>
</evidence>
<reference evidence="1 2" key="1">
    <citation type="journal article" date="2016" name="Biochim. Biophys. Acta">
        <title>Characterization of red-shifted phycobilisomes isolated from the chlorophyll f-containing cyanobacterium Halomicronema hongdechloris.</title>
        <authorList>
            <person name="Li Y."/>
            <person name="Lin Y."/>
            <person name="Garvey C.J."/>
            <person name="Birch D."/>
            <person name="Corkery R.W."/>
            <person name="Loughlin P.C."/>
            <person name="Scheer H."/>
            <person name="Willows R.D."/>
            <person name="Chen M."/>
        </authorList>
    </citation>
    <scope>NUCLEOTIDE SEQUENCE [LARGE SCALE GENOMIC DNA]</scope>
    <source>
        <strain evidence="1 2">C2206</strain>
    </source>
</reference>
<accession>A0A1Z3HMJ1</accession>
<protein>
    <recommendedName>
        <fullName evidence="3">DUF4278 domain-containing protein</fullName>
    </recommendedName>
</protein>
<dbReference type="RefSeq" id="WP_080806754.1">
    <property type="nucleotide sequence ID" value="NZ_CP021983.2"/>
</dbReference>
<dbReference type="KEGG" id="hhg:XM38_024840"/>
<gene>
    <name evidence="1" type="ORF">XM38_024840</name>
</gene>
<name>A0A1Z3HMJ1_9CYAN</name>
<evidence type="ECO:0008006" key="3">
    <source>
        <dbReference type="Google" id="ProtNLM"/>
    </source>
</evidence>
<dbReference type="AlphaFoldDB" id="A0A1Z3HMJ1"/>
<dbReference type="OrthoDB" id="515032at2"/>
<dbReference type="InterPro" id="IPR025458">
    <property type="entry name" value="DUF4278"/>
</dbReference>
<evidence type="ECO:0000313" key="1">
    <source>
        <dbReference type="EMBL" id="ASC71532.1"/>
    </source>
</evidence>